<evidence type="ECO:0000256" key="3">
    <source>
        <dbReference type="SAM" id="MobiDB-lite"/>
    </source>
</evidence>
<feature type="compositionally biased region" description="Basic residues" evidence="3">
    <location>
        <begin position="371"/>
        <end position="381"/>
    </location>
</feature>
<evidence type="ECO:0008006" key="6">
    <source>
        <dbReference type="Google" id="ProtNLM"/>
    </source>
</evidence>
<feature type="compositionally biased region" description="Polar residues" evidence="3">
    <location>
        <begin position="47"/>
        <end position="57"/>
    </location>
</feature>
<feature type="compositionally biased region" description="Polar residues" evidence="3">
    <location>
        <begin position="382"/>
        <end position="391"/>
    </location>
</feature>
<protein>
    <recommendedName>
        <fullName evidence="6">Capsid protein</fullName>
    </recommendedName>
</protein>
<keyword evidence="5" id="KW-1185">Reference proteome</keyword>
<comment type="subcellular location">
    <subcellularLocation>
        <location evidence="1">Cytoplasm</location>
    </subcellularLocation>
</comment>
<dbReference type="InterPro" id="IPR015820">
    <property type="entry name" value="TYA"/>
</dbReference>
<dbReference type="Pfam" id="PF01021">
    <property type="entry name" value="TYA"/>
    <property type="match status" value="1"/>
</dbReference>
<evidence type="ECO:0000313" key="5">
    <source>
        <dbReference type="Proteomes" id="UP001162087"/>
    </source>
</evidence>
<proteinExistence type="predicted"/>
<dbReference type="Proteomes" id="UP001162087">
    <property type="component" value="Chromosome 2"/>
</dbReference>
<keyword evidence="2" id="KW-0963">Cytoplasm</keyword>
<feature type="compositionally biased region" description="Low complexity" evidence="3">
    <location>
        <begin position="348"/>
        <end position="370"/>
    </location>
</feature>
<dbReference type="GeneID" id="80922494"/>
<organism evidence="4 5">
    <name type="scientific">Saccharomyces kudriavzevii (strain ATCC MYA-4449 / AS 2.2408 / CBS 8840 / NBRC 1802 / NCYC 2889)</name>
    <name type="common">Yeast</name>
    <dbReference type="NCBI Taxonomy" id="226230"/>
    <lineage>
        <taxon>Eukaryota</taxon>
        <taxon>Fungi</taxon>
        <taxon>Dikarya</taxon>
        <taxon>Ascomycota</taxon>
        <taxon>Saccharomycotina</taxon>
        <taxon>Saccharomycetes</taxon>
        <taxon>Saccharomycetales</taxon>
        <taxon>Saccharomycetaceae</taxon>
        <taxon>Saccharomyces</taxon>
    </lineage>
</organism>
<accession>A0AA35JE33</accession>
<feature type="region of interest" description="Disordered" evidence="3">
    <location>
        <begin position="338"/>
        <end position="394"/>
    </location>
</feature>
<dbReference type="EMBL" id="OX365897">
    <property type="protein sequence ID" value="CAI4055879.1"/>
    <property type="molecule type" value="Genomic_DNA"/>
</dbReference>
<sequence length="477" mass="53496">METQQLSQDSNNHHGCACASVTSRGVQDPLVAPAFQLQESDEDSNKVKSQSTTTPGSSAVPDNHPRAFPQPASHSQRSMTTPSQTTTFGRTFYGHPSTMPYSPYQMSPMYFPSGTQALFLQYPPSFGSPLNAPSPESDTTLTYNPVRPPPILTSAKDFLNWVRFYIKFLQNSNLGDILPSATEKAVRQMTNEEHAFLYNTFRVFAPLQFLPIWVKQILYNDYTDIMKILSKSMERMQFDTQEVTDLVALTTLKYNGSTPVDTFETTVTNIIERLNNSGININDKVACQLILKGLSGEYKYVRSTSHCRKNRTVSDLFSDIHAVYDNQQYSKQSELTYTKNRSHCKNASRSTSTTPNTNVVTRSSRTTNTSKSRKTKARNSARSRSDPSANDVSADVPSVQIIHLNNTIGIKLRPAEPEMNHNDPSNDELPDHFLIDSVASQTVTRNDSTIKEHTQTSLSFDSSNVWPRKCSNHSRIF</sequence>
<dbReference type="GO" id="GO:0005737">
    <property type="term" value="C:cytoplasm"/>
    <property type="evidence" value="ECO:0007669"/>
    <property type="project" value="UniProtKB-SubCell"/>
</dbReference>
<dbReference type="GO" id="GO:0003723">
    <property type="term" value="F:RNA binding"/>
    <property type="evidence" value="ECO:0007669"/>
    <property type="project" value="InterPro"/>
</dbReference>
<evidence type="ECO:0000256" key="1">
    <source>
        <dbReference type="ARBA" id="ARBA00004496"/>
    </source>
</evidence>
<reference evidence="4" key="1">
    <citation type="submission" date="2022-10" db="EMBL/GenBank/DDBJ databases">
        <authorList>
            <person name="Byrne P K."/>
        </authorList>
    </citation>
    <scope>NUCLEOTIDE SEQUENCE</scope>
    <source>
        <strain evidence="4">IFO1802</strain>
    </source>
</reference>
<feature type="compositionally biased region" description="Polar residues" evidence="3">
    <location>
        <begin position="72"/>
        <end position="89"/>
    </location>
</feature>
<evidence type="ECO:0000256" key="2">
    <source>
        <dbReference type="ARBA" id="ARBA00022490"/>
    </source>
</evidence>
<dbReference type="RefSeq" id="XP_056086194.1">
    <property type="nucleotide sequence ID" value="XM_056230103.1"/>
</dbReference>
<name>A0AA35JE33_SACK1</name>
<gene>
    <name evidence="4" type="primary">SKDI02G3160</name>
    <name evidence="4" type="ORF">SKDI_02G3160</name>
</gene>
<feature type="region of interest" description="Disordered" evidence="3">
    <location>
        <begin position="29"/>
        <end position="90"/>
    </location>
</feature>
<dbReference type="AlphaFoldDB" id="A0AA35JE33"/>
<evidence type="ECO:0000313" key="4">
    <source>
        <dbReference type="EMBL" id="CAI4055879.1"/>
    </source>
</evidence>